<evidence type="ECO:0000313" key="9">
    <source>
        <dbReference type="Proteomes" id="UP000319383"/>
    </source>
</evidence>
<accession>A0A517ZXS7</accession>
<dbReference type="InterPro" id="IPR009056">
    <property type="entry name" value="Cyt_c-like_dom"/>
</dbReference>
<dbReference type="InterPro" id="IPR036909">
    <property type="entry name" value="Cyt_c-like_dom_sf"/>
</dbReference>
<dbReference type="Pfam" id="PF13442">
    <property type="entry name" value="Cytochrome_CBB3"/>
    <property type="match status" value="2"/>
</dbReference>
<evidence type="ECO:0000256" key="6">
    <source>
        <dbReference type="PROSITE-ProRule" id="PRU00433"/>
    </source>
</evidence>
<proteinExistence type="predicted"/>
<name>A0A517ZXS7_9PLAN</name>
<dbReference type="AlphaFoldDB" id="A0A517ZXS7"/>
<dbReference type="SUPFAM" id="SSF46626">
    <property type="entry name" value="Cytochrome c"/>
    <property type="match status" value="2"/>
</dbReference>
<protein>
    <submittedName>
        <fullName evidence="8">Cbb3-type cytochrome c oxidase subunit CcoP1</fullName>
    </submittedName>
</protein>
<organism evidence="8 9">
    <name type="scientific">Symmachiella dynata</name>
    <dbReference type="NCBI Taxonomy" id="2527995"/>
    <lineage>
        <taxon>Bacteria</taxon>
        <taxon>Pseudomonadati</taxon>
        <taxon>Planctomycetota</taxon>
        <taxon>Planctomycetia</taxon>
        <taxon>Planctomycetales</taxon>
        <taxon>Planctomycetaceae</taxon>
        <taxon>Symmachiella</taxon>
    </lineage>
</organism>
<keyword evidence="2 6" id="KW-0349">Heme</keyword>
<evidence type="ECO:0000313" key="8">
    <source>
        <dbReference type="EMBL" id="QDU47268.1"/>
    </source>
</evidence>
<reference evidence="8 9" key="1">
    <citation type="submission" date="2019-02" db="EMBL/GenBank/DDBJ databases">
        <title>Deep-cultivation of Planctomycetes and their phenomic and genomic characterization uncovers novel biology.</title>
        <authorList>
            <person name="Wiegand S."/>
            <person name="Jogler M."/>
            <person name="Boedeker C."/>
            <person name="Pinto D."/>
            <person name="Vollmers J."/>
            <person name="Rivas-Marin E."/>
            <person name="Kohn T."/>
            <person name="Peeters S.H."/>
            <person name="Heuer A."/>
            <person name="Rast P."/>
            <person name="Oberbeckmann S."/>
            <person name="Bunk B."/>
            <person name="Jeske O."/>
            <person name="Meyerdierks A."/>
            <person name="Storesund J.E."/>
            <person name="Kallscheuer N."/>
            <person name="Luecker S."/>
            <person name="Lage O.M."/>
            <person name="Pohl T."/>
            <person name="Merkel B.J."/>
            <person name="Hornburger P."/>
            <person name="Mueller R.-W."/>
            <person name="Bruemmer F."/>
            <person name="Labrenz M."/>
            <person name="Spormann A.M."/>
            <person name="Op den Camp H."/>
            <person name="Overmann J."/>
            <person name="Amann R."/>
            <person name="Jetten M.S.M."/>
            <person name="Mascher T."/>
            <person name="Medema M.H."/>
            <person name="Devos D.P."/>
            <person name="Kaster A.-K."/>
            <person name="Ovreas L."/>
            <person name="Rohde M."/>
            <person name="Galperin M.Y."/>
            <person name="Jogler C."/>
        </authorList>
    </citation>
    <scope>NUCLEOTIDE SEQUENCE [LARGE SCALE GENOMIC DNA]</scope>
    <source>
        <strain evidence="8 9">Mal52</strain>
    </source>
</reference>
<keyword evidence="4" id="KW-0249">Electron transport</keyword>
<evidence type="ECO:0000256" key="1">
    <source>
        <dbReference type="ARBA" id="ARBA00022448"/>
    </source>
</evidence>
<keyword evidence="3 6" id="KW-0479">Metal-binding</keyword>
<dbReference type="GO" id="GO:0009055">
    <property type="term" value="F:electron transfer activity"/>
    <property type="evidence" value="ECO:0007669"/>
    <property type="project" value="InterPro"/>
</dbReference>
<evidence type="ECO:0000259" key="7">
    <source>
        <dbReference type="PROSITE" id="PS51007"/>
    </source>
</evidence>
<dbReference type="PANTHER" id="PTHR37823:SF4">
    <property type="entry name" value="MENAQUINOL-CYTOCHROME C REDUCTASE CYTOCHROME B_C SUBUNIT"/>
    <property type="match status" value="1"/>
</dbReference>
<dbReference type="PANTHER" id="PTHR37823">
    <property type="entry name" value="CYTOCHROME C-553-LIKE"/>
    <property type="match status" value="1"/>
</dbReference>
<dbReference type="KEGG" id="sdyn:Mal52_57960"/>
<dbReference type="PROSITE" id="PS51007">
    <property type="entry name" value="CYTC"/>
    <property type="match status" value="2"/>
</dbReference>
<dbReference type="EMBL" id="CP036276">
    <property type="protein sequence ID" value="QDU47268.1"/>
    <property type="molecule type" value="Genomic_DNA"/>
</dbReference>
<dbReference type="InterPro" id="IPR051811">
    <property type="entry name" value="Cytochrome_c550/c551-like"/>
</dbReference>
<gene>
    <name evidence="8" type="primary">ccoP1</name>
    <name evidence="8" type="ORF">Mal52_57960</name>
</gene>
<keyword evidence="5 6" id="KW-0408">Iron</keyword>
<evidence type="ECO:0000256" key="5">
    <source>
        <dbReference type="ARBA" id="ARBA00023004"/>
    </source>
</evidence>
<keyword evidence="1" id="KW-0813">Transport</keyword>
<dbReference type="Proteomes" id="UP000319383">
    <property type="component" value="Chromosome"/>
</dbReference>
<dbReference type="GO" id="GO:0020037">
    <property type="term" value="F:heme binding"/>
    <property type="evidence" value="ECO:0007669"/>
    <property type="project" value="InterPro"/>
</dbReference>
<dbReference type="RefSeq" id="WP_145380035.1">
    <property type="nucleotide sequence ID" value="NZ_CP036276.1"/>
</dbReference>
<dbReference type="Gene3D" id="1.10.760.10">
    <property type="entry name" value="Cytochrome c-like domain"/>
    <property type="match status" value="2"/>
</dbReference>
<feature type="domain" description="Cytochrome c" evidence="7">
    <location>
        <begin position="161"/>
        <end position="249"/>
    </location>
</feature>
<evidence type="ECO:0000256" key="4">
    <source>
        <dbReference type="ARBA" id="ARBA00022982"/>
    </source>
</evidence>
<keyword evidence="9" id="KW-1185">Reference proteome</keyword>
<evidence type="ECO:0000256" key="2">
    <source>
        <dbReference type="ARBA" id="ARBA00022617"/>
    </source>
</evidence>
<sequence>MIRQRIQQIRRKVPRPSHGVLRRWCGRLCLLSLFFSVGCFDSLPGKPTEADRYKRPDTVMDFHTLYKTNCSGCHGADGTMGPAPPLNDPLFLAICSDADIKQIVMHGRDNTPMPAMDHKTSGPLTEKQINAIVAGIRAEWGKTPPQLSPPFPTYQLAETPGDAQAGKKVFSQYCATCHGKDGQGDTAGALNDAGFLGTISNQALRRIIITGRSDLGMPNYHAIGDDSLEGKPLTSQQITDLVALLAEWRTADVGGNE</sequence>
<evidence type="ECO:0000256" key="3">
    <source>
        <dbReference type="ARBA" id="ARBA00022723"/>
    </source>
</evidence>
<dbReference type="GO" id="GO:0046872">
    <property type="term" value="F:metal ion binding"/>
    <property type="evidence" value="ECO:0007669"/>
    <property type="project" value="UniProtKB-KW"/>
</dbReference>
<feature type="domain" description="Cytochrome c" evidence="7">
    <location>
        <begin position="57"/>
        <end position="140"/>
    </location>
</feature>